<reference evidence="1 2" key="1">
    <citation type="submission" date="2020-07" db="EMBL/GenBank/DDBJ databases">
        <authorList>
            <person name="Feng X."/>
        </authorList>
    </citation>
    <scope>NUCLEOTIDE SEQUENCE [LARGE SCALE GENOMIC DNA]</scope>
    <source>
        <strain evidence="1 2">JCM31066</strain>
    </source>
</reference>
<dbReference type="SUPFAM" id="SSF53448">
    <property type="entry name" value="Nucleotide-diphospho-sugar transferases"/>
    <property type="match status" value="1"/>
</dbReference>
<dbReference type="EMBL" id="JACHVB010000020">
    <property type="protein sequence ID" value="MBC2593975.1"/>
    <property type="molecule type" value="Genomic_DNA"/>
</dbReference>
<gene>
    <name evidence="1" type="ORF">H5P28_06840</name>
</gene>
<sequence length="287" mass="32957">MHASTSQRGILYAAGGERYLQEATRSAQSVRAAMPDVTIAVMTDDPALAPDIFDLKLPLEPVTRSYEDKIVALSRSPFEQTLFLDTDTFVLEDCSELFVLLERFELAAAHDPWRIGPEVEACPLCFPELNTGVILTRRGPAVTAFMESWLRAHRARCQTDPRIGDQASFREQLYLSGLNFYCLASEYNFRTFGPNFAGANAAVKIIHGRHDNWEEFRDLLNRNLDFRTYYPSLFQYFSANHSRLGTGKGRQVQRMLEMLVRAAYRLRGKRYESDWARERAKLLNRER</sequence>
<evidence type="ECO:0008006" key="3">
    <source>
        <dbReference type="Google" id="ProtNLM"/>
    </source>
</evidence>
<dbReference type="AlphaFoldDB" id="A0A842HBY7"/>
<accession>A0A842HBY7</accession>
<evidence type="ECO:0000313" key="1">
    <source>
        <dbReference type="EMBL" id="MBC2593975.1"/>
    </source>
</evidence>
<organism evidence="1 2">
    <name type="scientific">Ruficoccus amylovorans</name>
    <dbReference type="NCBI Taxonomy" id="1804625"/>
    <lineage>
        <taxon>Bacteria</taxon>
        <taxon>Pseudomonadati</taxon>
        <taxon>Verrucomicrobiota</taxon>
        <taxon>Opitutia</taxon>
        <taxon>Puniceicoccales</taxon>
        <taxon>Cerasicoccaceae</taxon>
        <taxon>Ruficoccus</taxon>
    </lineage>
</organism>
<dbReference type="Gene3D" id="3.90.550.10">
    <property type="entry name" value="Spore Coat Polysaccharide Biosynthesis Protein SpsA, Chain A"/>
    <property type="match status" value="1"/>
</dbReference>
<keyword evidence="2" id="KW-1185">Reference proteome</keyword>
<proteinExistence type="predicted"/>
<dbReference type="InterPro" id="IPR029044">
    <property type="entry name" value="Nucleotide-diphossugar_trans"/>
</dbReference>
<protein>
    <recommendedName>
        <fullName evidence="3">Nucleotide-diphospho-sugar transferase</fullName>
    </recommendedName>
</protein>
<evidence type="ECO:0000313" key="2">
    <source>
        <dbReference type="Proteomes" id="UP000546464"/>
    </source>
</evidence>
<name>A0A842HBY7_9BACT</name>
<comment type="caution">
    <text evidence="1">The sequence shown here is derived from an EMBL/GenBank/DDBJ whole genome shotgun (WGS) entry which is preliminary data.</text>
</comment>
<dbReference type="RefSeq" id="WP_185674960.1">
    <property type="nucleotide sequence ID" value="NZ_JACHVB010000020.1"/>
</dbReference>
<dbReference type="Proteomes" id="UP000546464">
    <property type="component" value="Unassembled WGS sequence"/>
</dbReference>